<keyword evidence="3 6" id="KW-0812">Transmembrane</keyword>
<dbReference type="Pfam" id="PF02687">
    <property type="entry name" value="FtsX"/>
    <property type="match status" value="2"/>
</dbReference>
<dbReference type="GO" id="GO:0005886">
    <property type="term" value="C:plasma membrane"/>
    <property type="evidence" value="ECO:0007669"/>
    <property type="project" value="UniProtKB-SubCell"/>
</dbReference>
<comment type="similarity">
    <text evidence="6">Belongs to the ABC-4 integral membrane protein family.</text>
</comment>
<feature type="domain" description="ABC3 transporter permease C-terminal" evidence="7">
    <location>
        <begin position="585"/>
        <end position="680"/>
    </location>
</feature>
<evidence type="ECO:0000256" key="5">
    <source>
        <dbReference type="ARBA" id="ARBA00023136"/>
    </source>
</evidence>
<feature type="transmembrane region" description="Helical" evidence="6">
    <location>
        <begin position="157"/>
        <end position="178"/>
    </location>
</feature>
<dbReference type="PANTHER" id="PTHR46795">
    <property type="entry name" value="ABC TRANSPORTER PERMEASE-RELATED-RELATED"/>
    <property type="match status" value="1"/>
</dbReference>
<feature type="transmembrane region" description="Helical" evidence="6">
    <location>
        <begin position="18"/>
        <end position="40"/>
    </location>
</feature>
<feature type="transmembrane region" description="Helical" evidence="6">
    <location>
        <begin position="634"/>
        <end position="653"/>
    </location>
</feature>
<dbReference type="RefSeq" id="WP_012103863.1">
    <property type="nucleotide sequence ID" value="NC_009706.1"/>
</dbReference>
<comment type="subcellular location">
    <subcellularLocation>
        <location evidence="1 6">Cell membrane</location>
        <topology evidence="1 6">Multi-pass membrane protein</topology>
    </subcellularLocation>
</comment>
<evidence type="ECO:0000259" key="7">
    <source>
        <dbReference type="Pfam" id="PF02687"/>
    </source>
</evidence>
<keyword evidence="9" id="KW-1185">Reference proteome</keyword>
<evidence type="ECO:0000256" key="4">
    <source>
        <dbReference type="ARBA" id="ARBA00022989"/>
    </source>
</evidence>
<dbReference type="HOGENOM" id="CLU_022800_1_2_9"/>
<keyword evidence="4 6" id="KW-1133">Transmembrane helix</keyword>
<gene>
    <name evidence="8" type="ordered locus">CKL_3541</name>
</gene>
<dbReference type="eggNOG" id="COG0577">
    <property type="taxonomic scope" value="Bacteria"/>
</dbReference>
<reference evidence="8 9" key="1">
    <citation type="journal article" date="2008" name="Proc. Natl. Acad. Sci. U.S.A.">
        <title>The genome of Clostridium kluyveri, a strict anaerobe with unique metabolic features.</title>
        <authorList>
            <person name="Seedorf H."/>
            <person name="Fricke W.F."/>
            <person name="Veith B."/>
            <person name="Brueggemann H."/>
            <person name="Liesegang H."/>
            <person name="Strittmatter A."/>
            <person name="Miethke M."/>
            <person name="Buckel W."/>
            <person name="Hinderberger J."/>
            <person name="Li F."/>
            <person name="Hagemeier C."/>
            <person name="Thauer R.K."/>
            <person name="Gottschalk G."/>
        </authorList>
    </citation>
    <scope>NUCLEOTIDE SEQUENCE [LARGE SCALE GENOMIC DNA]</scope>
    <source>
        <strain evidence="9">ATCC 8527 / DSM 555 / NCIMB 10680</strain>
    </source>
</reference>
<feature type="transmembrane region" description="Helical" evidence="6">
    <location>
        <begin position="665"/>
        <end position="686"/>
    </location>
</feature>
<dbReference type="PANTHER" id="PTHR46795:SF3">
    <property type="entry name" value="ABC TRANSPORTER PERMEASE"/>
    <property type="match status" value="1"/>
</dbReference>
<dbReference type="Proteomes" id="UP000002411">
    <property type="component" value="Chromosome"/>
</dbReference>
<feature type="transmembrane region" description="Helical" evidence="6">
    <location>
        <begin position="199"/>
        <end position="217"/>
    </location>
</feature>
<keyword evidence="6" id="KW-0813">Transport</keyword>
<evidence type="ECO:0000256" key="6">
    <source>
        <dbReference type="PIRNR" id="PIRNR018968"/>
    </source>
</evidence>
<feature type="transmembrane region" description="Helical" evidence="6">
    <location>
        <begin position="291"/>
        <end position="316"/>
    </location>
</feature>
<dbReference type="AlphaFoldDB" id="A5N336"/>
<feature type="transmembrane region" description="Helical" evidence="6">
    <location>
        <begin position="60"/>
        <end position="80"/>
    </location>
</feature>
<accession>A5N336</accession>
<sequence>MTFWHIVGKNLKYNFGHFLSYLFVNSFVVAVLFLYGSLLFNEILARNGSFRAASAYIQAAAYAILLFSIVFVAYTGIYFVKSRSREFALYLTLGMTDRDLIRMIHIESLAIVAGSMVFGMLSGLLLSKLFYMILGRILGFTGFSYNDIYYIDYRTFLLSFGVFILVFFLNMLFTNIFIRRLSIVQMMKSSSTKGVSKSRPVVGAVATAACVFSTFFLHEFLARSEWARGITTNCPVLIPLLTFAVVIVSLYFVIAFGIDIVRYFSKQFPAFYNRNILTFGSLSHRFFSYKVTLYIVSLLIFVAIYFMGMGISIYTYNNKTIEEFVPYDFMIETSGNINNISPDEIKELVGGADGVLDTFSTLKFASCQNYRNTKEGFVNYYLENYKDSMFISESEFNRHMGLHIDVKPDELLLVYNSSAKAQEPIDFDTVITIEPWREGVTHAEAFGGNSTDMDTFVRKLGNTKHLVYSGEKTKSMYAPFIDSYGNIEYAGVLADVVDDKVYSELKAKTETAYLFNLKSGDGKKVFNAILDGLRKINGADENLWKSSSLVFGAKDDITNLRPIYKQERFDMAFGIGGFTFFAFSFIGFLFLLSSGIVLYYKIVTDIDEEKEQIVMLKRIGLNSKECRRYLTTHLAILFFTPLIIGAILGTVYMHAELVFSPYVDYMMSFILIIIGVVAILDVLLYLTLRKGFFRGVEV</sequence>
<dbReference type="STRING" id="431943.CKL_3541"/>
<name>A5N336_CLOK5</name>
<feature type="transmembrane region" description="Helical" evidence="6">
    <location>
        <begin position="571"/>
        <end position="600"/>
    </location>
</feature>
<dbReference type="InterPro" id="IPR003838">
    <property type="entry name" value="ABC3_permease_C"/>
</dbReference>
<evidence type="ECO:0000313" key="9">
    <source>
        <dbReference type="Proteomes" id="UP000002411"/>
    </source>
</evidence>
<evidence type="ECO:0000256" key="1">
    <source>
        <dbReference type="ARBA" id="ARBA00004651"/>
    </source>
</evidence>
<dbReference type="EMBL" id="CP000673">
    <property type="protein sequence ID" value="EDK35532.1"/>
    <property type="molecule type" value="Genomic_DNA"/>
</dbReference>
<dbReference type="InterPro" id="IPR027022">
    <property type="entry name" value="ABC_permease_BceB-typ"/>
</dbReference>
<dbReference type="GO" id="GO:0055085">
    <property type="term" value="P:transmembrane transport"/>
    <property type="evidence" value="ECO:0007669"/>
    <property type="project" value="UniProtKB-UniRule"/>
</dbReference>
<dbReference type="KEGG" id="ckl:CKL_3541"/>
<proteinExistence type="inferred from homology"/>
<feature type="transmembrane region" description="Helical" evidence="6">
    <location>
        <begin position="100"/>
        <end position="126"/>
    </location>
</feature>
<evidence type="ECO:0000256" key="2">
    <source>
        <dbReference type="ARBA" id="ARBA00022475"/>
    </source>
</evidence>
<feature type="transmembrane region" description="Helical" evidence="6">
    <location>
        <begin position="237"/>
        <end position="258"/>
    </location>
</feature>
<protein>
    <submittedName>
        <fullName evidence="8">Predicted ABC transporter, permease component</fullName>
    </submittedName>
</protein>
<keyword evidence="5 6" id="KW-0472">Membrane</keyword>
<evidence type="ECO:0000256" key="3">
    <source>
        <dbReference type="ARBA" id="ARBA00022692"/>
    </source>
</evidence>
<keyword evidence="2 6" id="KW-1003">Cell membrane</keyword>
<dbReference type="InterPro" id="IPR052536">
    <property type="entry name" value="ABC-4_Integral_Memb_Prot"/>
</dbReference>
<evidence type="ECO:0000313" key="8">
    <source>
        <dbReference type="EMBL" id="EDK35532.1"/>
    </source>
</evidence>
<dbReference type="PIRSF" id="PIRSF018968">
    <property type="entry name" value="ABC_permease_BceB"/>
    <property type="match status" value="1"/>
</dbReference>
<organism evidence="8 9">
    <name type="scientific">Clostridium kluyveri (strain ATCC 8527 / DSM 555 / NBRC 12016 / NCIMB 10680 / K1)</name>
    <dbReference type="NCBI Taxonomy" id="431943"/>
    <lineage>
        <taxon>Bacteria</taxon>
        <taxon>Bacillati</taxon>
        <taxon>Bacillota</taxon>
        <taxon>Clostridia</taxon>
        <taxon>Eubacteriales</taxon>
        <taxon>Clostridiaceae</taxon>
        <taxon>Clostridium</taxon>
    </lineage>
</organism>
<feature type="domain" description="ABC3 transporter permease C-terminal" evidence="7">
    <location>
        <begin position="60"/>
        <end position="182"/>
    </location>
</feature>